<feature type="compositionally biased region" description="Basic and acidic residues" evidence="1">
    <location>
        <begin position="303"/>
        <end position="313"/>
    </location>
</feature>
<protein>
    <submittedName>
        <fullName evidence="2">Uncharacterized protein</fullName>
    </submittedName>
</protein>
<reference evidence="2" key="1">
    <citation type="journal article" date="2015" name="Nature">
        <title>Complex archaea that bridge the gap between prokaryotes and eukaryotes.</title>
        <authorList>
            <person name="Spang A."/>
            <person name="Saw J.H."/>
            <person name="Jorgensen S.L."/>
            <person name="Zaremba-Niedzwiedzka K."/>
            <person name="Martijn J."/>
            <person name="Lind A.E."/>
            <person name="van Eijk R."/>
            <person name="Schleper C."/>
            <person name="Guy L."/>
            <person name="Ettema T.J."/>
        </authorList>
    </citation>
    <scope>NUCLEOTIDE SEQUENCE</scope>
</reference>
<gene>
    <name evidence="2" type="ORF">LCGC14_1736590</name>
</gene>
<dbReference type="EMBL" id="LAZR01015829">
    <property type="protein sequence ID" value="KKM07173.1"/>
    <property type="molecule type" value="Genomic_DNA"/>
</dbReference>
<sequence>MAGVIDLTRDRGPSVQESTANINKVLDLLGQREKIRQDSQRINDFVSETIRLTGEGLEPDIAAQQAAVNITKKDPTFDPGIAGGVQRFASGLISGPSTTLTGPIAQTLLDQPTGINKEKVRAQIEASKALAQSRTSIDITVGGEFTEGQKQRVKLVKIIEDDESENQLRSAEARQKLSELPKEDLLDFSDVDPKQAAKEFSGVMKGLKDLRERSATNKLDKRFGKEAFDAGLKEAVALGLNDGIDPDTIKVEFEKWWDKQFAAEKGQKFQKFEDQATFGDDTALPEPTTQEEFDAIPSGSQFKDTDGKVKVKK</sequence>
<evidence type="ECO:0000256" key="1">
    <source>
        <dbReference type="SAM" id="MobiDB-lite"/>
    </source>
</evidence>
<name>A0A0F9K7L1_9ZZZZ</name>
<dbReference type="AlphaFoldDB" id="A0A0F9K7L1"/>
<accession>A0A0F9K7L1</accession>
<organism evidence="2">
    <name type="scientific">marine sediment metagenome</name>
    <dbReference type="NCBI Taxonomy" id="412755"/>
    <lineage>
        <taxon>unclassified sequences</taxon>
        <taxon>metagenomes</taxon>
        <taxon>ecological metagenomes</taxon>
    </lineage>
</organism>
<comment type="caution">
    <text evidence="2">The sequence shown here is derived from an EMBL/GenBank/DDBJ whole genome shotgun (WGS) entry which is preliminary data.</text>
</comment>
<feature type="region of interest" description="Disordered" evidence="1">
    <location>
        <begin position="275"/>
        <end position="313"/>
    </location>
</feature>
<proteinExistence type="predicted"/>
<evidence type="ECO:0000313" key="2">
    <source>
        <dbReference type="EMBL" id="KKM07173.1"/>
    </source>
</evidence>